<dbReference type="InterPro" id="IPR008949">
    <property type="entry name" value="Isoprenoid_synthase_dom_sf"/>
</dbReference>
<comment type="pathway">
    <text evidence="1">Carotenoid biosynthesis; phytoene biosynthesis.</text>
</comment>
<reference evidence="6 7" key="1">
    <citation type="submission" date="2020-08" db="EMBL/GenBank/DDBJ databases">
        <title>Genomic Encyclopedia of Type Strains, Phase IV (KMG-IV): sequencing the most valuable type-strain genomes for metagenomic binning, comparative biology and taxonomic classification.</title>
        <authorList>
            <person name="Goeker M."/>
        </authorList>
    </citation>
    <scope>NUCLEOTIDE SEQUENCE [LARGE SCALE GENOMIC DNA]</scope>
    <source>
        <strain evidence="6 7">DSM 2163</strain>
    </source>
</reference>
<dbReference type="Proteomes" id="UP000583454">
    <property type="component" value="Unassembled WGS sequence"/>
</dbReference>
<dbReference type="SFLD" id="SFLDG01018">
    <property type="entry name" value="Squalene/Phytoene_Synthase_Lik"/>
    <property type="match status" value="1"/>
</dbReference>
<dbReference type="GO" id="GO:0004311">
    <property type="term" value="F:geranylgeranyl diphosphate synthase activity"/>
    <property type="evidence" value="ECO:0007669"/>
    <property type="project" value="InterPro"/>
</dbReference>
<dbReference type="InterPro" id="IPR033904">
    <property type="entry name" value="Trans_IPPS_HH"/>
</dbReference>
<dbReference type="EC" id="2.5.1.32" evidence="6"/>
<keyword evidence="4" id="KW-0125">Carotenoid biosynthesis</keyword>
<evidence type="ECO:0000313" key="6">
    <source>
        <dbReference type="EMBL" id="MBB5759818.1"/>
    </source>
</evidence>
<dbReference type="SFLD" id="SFLDG01212">
    <property type="entry name" value="Phytoene_synthase_like"/>
    <property type="match status" value="1"/>
</dbReference>
<dbReference type="InterPro" id="IPR019845">
    <property type="entry name" value="Squalene/phytoene_synthase_CS"/>
</dbReference>
<dbReference type="PANTHER" id="PTHR31480">
    <property type="entry name" value="BIFUNCTIONAL LYCOPENE CYCLASE/PHYTOENE SYNTHASE"/>
    <property type="match status" value="1"/>
</dbReference>
<dbReference type="Pfam" id="PF00494">
    <property type="entry name" value="SQS_PSY"/>
    <property type="match status" value="1"/>
</dbReference>
<dbReference type="InterPro" id="IPR002060">
    <property type="entry name" value="Squ/phyt_synthse"/>
</dbReference>
<dbReference type="FunFam" id="1.10.600.10:FF:000020">
    <property type="entry name" value="Phytoene synthase"/>
    <property type="match status" value="1"/>
</dbReference>
<protein>
    <submittedName>
        <fullName evidence="6">Phytoene synthase</fullName>
        <ecNumber evidence="6">2.5.1.32</ecNumber>
    </submittedName>
</protein>
<comment type="caution">
    <text evidence="6">The sequence shown here is derived from an EMBL/GenBank/DDBJ whole genome shotgun (WGS) entry which is preliminary data.</text>
</comment>
<dbReference type="SFLD" id="SFLDS00005">
    <property type="entry name" value="Isoprenoid_Synthase_Type_I"/>
    <property type="match status" value="1"/>
</dbReference>
<evidence type="ECO:0000256" key="3">
    <source>
        <dbReference type="ARBA" id="ARBA00022679"/>
    </source>
</evidence>
<accession>A0A840ZRZ8</accession>
<dbReference type="GO" id="GO:0016117">
    <property type="term" value="P:carotenoid biosynthetic process"/>
    <property type="evidence" value="ECO:0007669"/>
    <property type="project" value="UniProtKB-KW"/>
</dbReference>
<dbReference type="AlphaFoldDB" id="A0A840ZRZ8"/>
<dbReference type="PROSITE" id="PS01045">
    <property type="entry name" value="SQUALEN_PHYTOEN_SYN_2"/>
    <property type="match status" value="1"/>
</dbReference>
<sequence length="353" mass="37477">MFPSDSSFAVSEADHAACRAAIRAGSKSFYAASMLLPARVRRPAYGLYAFCRLSDDAVDEAGGDRAAALARLERRLALAQAGRPENHPADRALADVLAAHAIPEALPRALLEGLAWDTAGRRYATLSDLSAYGARVAGAVGAMMSLVMGVRESAALARACDLGVAMQFTNIARDVGEDARAGRLYLPLDWLDEAGIDPAAFLADPQATPALRRIVARLLAAAELLYARSEPGIAMLPIGCRPAIRAARLIYAEIGRAVEANGLDSVTRRARVPGYRKAALLARAALPTLTAAEPLAAALPETAYLVEAVQRHPLPLAAPGLPPWWDFSGQAVRVLDLIEALEERDAFRRSAPS</sequence>
<proteinExistence type="inferred from homology"/>
<evidence type="ECO:0000256" key="4">
    <source>
        <dbReference type="ARBA" id="ARBA00022746"/>
    </source>
</evidence>
<dbReference type="InterPro" id="IPR044843">
    <property type="entry name" value="Trans_IPPS_bact-type"/>
</dbReference>
<dbReference type="CDD" id="cd00683">
    <property type="entry name" value="Trans_IPPS_HH"/>
    <property type="match status" value="1"/>
</dbReference>
<evidence type="ECO:0000313" key="7">
    <source>
        <dbReference type="Proteomes" id="UP000583454"/>
    </source>
</evidence>
<dbReference type="SUPFAM" id="SSF48576">
    <property type="entry name" value="Terpenoid synthases"/>
    <property type="match status" value="1"/>
</dbReference>
<organism evidence="6 7">
    <name type="scientific">Methylorubrum rhodinum</name>
    <dbReference type="NCBI Taxonomy" id="29428"/>
    <lineage>
        <taxon>Bacteria</taxon>
        <taxon>Pseudomonadati</taxon>
        <taxon>Pseudomonadota</taxon>
        <taxon>Alphaproteobacteria</taxon>
        <taxon>Hyphomicrobiales</taxon>
        <taxon>Methylobacteriaceae</taxon>
        <taxon>Methylorubrum</taxon>
    </lineage>
</organism>
<gene>
    <name evidence="6" type="ORF">HNR00_004555</name>
</gene>
<comment type="similarity">
    <text evidence="2">Belongs to the phytoene/squalene synthase family.</text>
</comment>
<evidence type="ECO:0000256" key="1">
    <source>
        <dbReference type="ARBA" id="ARBA00004684"/>
    </source>
</evidence>
<evidence type="ECO:0000256" key="5">
    <source>
        <dbReference type="ARBA" id="ARBA00053028"/>
    </source>
</evidence>
<name>A0A840ZRZ8_9HYPH</name>
<evidence type="ECO:0000256" key="2">
    <source>
        <dbReference type="ARBA" id="ARBA00006251"/>
    </source>
</evidence>
<dbReference type="GO" id="GO:0051996">
    <property type="term" value="F:squalene synthase [NAD(P)H] activity"/>
    <property type="evidence" value="ECO:0007669"/>
    <property type="project" value="InterPro"/>
</dbReference>
<comment type="cofactor">
    <cofactor evidence="5">
        <name>ATP</name>
        <dbReference type="ChEBI" id="CHEBI:30616"/>
    </cofactor>
</comment>
<keyword evidence="7" id="KW-1185">Reference proteome</keyword>
<dbReference type="EMBL" id="JACHOP010000029">
    <property type="protein sequence ID" value="MBB5759818.1"/>
    <property type="molecule type" value="Genomic_DNA"/>
</dbReference>
<dbReference type="Gene3D" id="1.10.600.10">
    <property type="entry name" value="Farnesyl Diphosphate Synthase"/>
    <property type="match status" value="1"/>
</dbReference>
<keyword evidence="3 6" id="KW-0808">Transferase</keyword>